<evidence type="ECO:0000313" key="17">
    <source>
        <dbReference type="Proteomes" id="UP001355207"/>
    </source>
</evidence>
<dbReference type="EMBL" id="CP144100">
    <property type="protein sequence ID" value="WWC87535.1"/>
    <property type="molecule type" value="Genomic_DNA"/>
</dbReference>
<accession>A0AAX4JQ51</accession>
<evidence type="ECO:0000256" key="4">
    <source>
        <dbReference type="ARBA" id="ARBA00022857"/>
    </source>
</evidence>
<evidence type="ECO:0000256" key="13">
    <source>
        <dbReference type="SAM" id="MobiDB-lite"/>
    </source>
</evidence>
<keyword evidence="5 14" id="KW-1133">Transmembrane helix</keyword>
<dbReference type="Proteomes" id="UP001355207">
    <property type="component" value="Chromosome 3"/>
</dbReference>
<feature type="transmembrane region" description="Helical" evidence="14">
    <location>
        <begin position="74"/>
        <end position="94"/>
    </location>
</feature>
<dbReference type="PANTHER" id="PTHR24322:SF736">
    <property type="entry name" value="RETINOL DEHYDROGENASE 10"/>
    <property type="match status" value="1"/>
</dbReference>
<dbReference type="AlphaFoldDB" id="A0AAX4JQ51"/>
<dbReference type="PANTHER" id="PTHR24322">
    <property type="entry name" value="PKSB"/>
    <property type="match status" value="1"/>
</dbReference>
<evidence type="ECO:0000256" key="14">
    <source>
        <dbReference type="SAM" id="Phobius"/>
    </source>
</evidence>
<keyword evidence="3 14" id="KW-0812">Transmembrane</keyword>
<comment type="subcellular location">
    <subcellularLocation>
        <location evidence="1">Membrane</location>
        <topology evidence="1">Multi-pass membrane protein</topology>
    </subcellularLocation>
</comment>
<evidence type="ECO:0000256" key="11">
    <source>
        <dbReference type="ARBA" id="ARBA00082544"/>
    </source>
</evidence>
<dbReference type="SUPFAM" id="SSF51735">
    <property type="entry name" value="NAD(P)-binding Rossmann-fold domains"/>
    <property type="match status" value="1"/>
</dbReference>
<feature type="region of interest" description="Disordered" evidence="13">
    <location>
        <begin position="1"/>
        <end position="25"/>
    </location>
</feature>
<evidence type="ECO:0000256" key="2">
    <source>
        <dbReference type="ARBA" id="ARBA00006484"/>
    </source>
</evidence>
<feature type="transmembrane region" description="Helical" evidence="14">
    <location>
        <begin position="42"/>
        <end position="62"/>
    </location>
</feature>
<evidence type="ECO:0000256" key="10">
    <source>
        <dbReference type="ARBA" id="ARBA00068717"/>
    </source>
</evidence>
<dbReference type="SMART" id="SM00822">
    <property type="entry name" value="PKS_KR"/>
    <property type="match status" value="1"/>
</dbReference>
<dbReference type="GO" id="GO:0016020">
    <property type="term" value="C:membrane"/>
    <property type="evidence" value="ECO:0007669"/>
    <property type="project" value="UniProtKB-SubCell"/>
</dbReference>
<evidence type="ECO:0000313" key="16">
    <source>
        <dbReference type="EMBL" id="WWC87535.1"/>
    </source>
</evidence>
<organism evidence="16 17">
    <name type="scientific">Kwoniella dendrophila CBS 6074</name>
    <dbReference type="NCBI Taxonomy" id="1295534"/>
    <lineage>
        <taxon>Eukaryota</taxon>
        <taxon>Fungi</taxon>
        <taxon>Dikarya</taxon>
        <taxon>Basidiomycota</taxon>
        <taxon>Agaricomycotina</taxon>
        <taxon>Tremellomycetes</taxon>
        <taxon>Tremellales</taxon>
        <taxon>Cryptococcaceae</taxon>
        <taxon>Kwoniella</taxon>
    </lineage>
</organism>
<reference evidence="16 17" key="1">
    <citation type="submission" date="2024-01" db="EMBL/GenBank/DDBJ databases">
        <title>Comparative genomics of Cryptococcus and Kwoniella reveals pathogenesis evolution and contrasting modes of karyotype evolution via chromosome fusion or intercentromeric recombination.</title>
        <authorList>
            <person name="Coelho M.A."/>
            <person name="David-Palma M."/>
            <person name="Shea T."/>
            <person name="Bowers K."/>
            <person name="McGinley-Smith S."/>
            <person name="Mohammad A.W."/>
            <person name="Gnirke A."/>
            <person name="Yurkov A.M."/>
            <person name="Nowrousian M."/>
            <person name="Sun S."/>
            <person name="Cuomo C.A."/>
            <person name="Heitman J."/>
        </authorList>
    </citation>
    <scope>NUCLEOTIDE SEQUENCE [LARGE SCALE GENOMIC DNA]</scope>
    <source>
        <strain evidence="16 17">CBS 6074</strain>
    </source>
</reference>
<gene>
    <name evidence="16" type="ORF">L201_002425</name>
</gene>
<feature type="compositionally biased region" description="Polar residues" evidence="13">
    <location>
        <begin position="1"/>
        <end position="13"/>
    </location>
</feature>
<dbReference type="InterPro" id="IPR020904">
    <property type="entry name" value="Sc_DH/Rdtase_CS"/>
</dbReference>
<dbReference type="GeneID" id="91093097"/>
<dbReference type="Pfam" id="PF00106">
    <property type="entry name" value="adh_short"/>
    <property type="match status" value="1"/>
</dbReference>
<evidence type="ECO:0000256" key="7">
    <source>
        <dbReference type="ARBA" id="ARBA00023098"/>
    </source>
</evidence>
<keyword evidence="8 14" id="KW-0472">Membrane</keyword>
<dbReference type="InterPro" id="IPR036291">
    <property type="entry name" value="NAD(P)-bd_dom_sf"/>
</dbReference>
<keyword evidence="6" id="KW-0560">Oxidoreductase</keyword>
<dbReference type="GO" id="GO:0052650">
    <property type="term" value="F:all-trans-retinol dehydrogenase (NADP+) activity"/>
    <property type="evidence" value="ECO:0007669"/>
    <property type="project" value="UniProtKB-ARBA"/>
</dbReference>
<evidence type="ECO:0000256" key="12">
    <source>
        <dbReference type="RuleBase" id="RU000363"/>
    </source>
</evidence>
<evidence type="ECO:0000259" key="15">
    <source>
        <dbReference type="SMART" id="SM00822"/>
    </source>
</evidence>
<evidence type="ECO:0000256" key="3">
    <source>
        <dbReference type="ARBA" id="ARBA00022692"/>
    </source>
</evidence>
<evidence type="ECO:0000256" key="8">
    <source>
        <dbReference type="ARBA" id="ARBA00023136"/>
    </source>
</evidence>
<comment type="function">
    <text evidence="9">Catalyzes the reduction of all-trans-retinal to all-trans-retinol in the presence of NADPH.</text>
</comment>
<proteinExistence type="inferred from homology"/>
<protein>
    <recommendedName>
        <fullName evidence="10">Short-chain dehydrogenase/reductase 3</fullName>
    </recommendedName>
    <alternativeName>
        <fullName evidence="11">Retinal short-chain dehydrogenase/reductase 1</fullName>
    </alternativeName>
</protein>
<dbReference type="CDD" id="cd05339">
    <property type="entry name" value="17beta-HSDXI-like_SDR_c"/>
    <property type="match status" value="1"/>
</dbReference>
<evidence type="ECO:0000256" key="5">
    <source>
        <dbReference type="ARBA" id="ARBA00022989"/>
    </source>
</evidence>
<comment type="similarity">
    <text evidence="2 12">Belongs to the short-chain dehydrogenases/reductases (SDR) family.</text>
</comment>
<dbReference type="InterPro" id="IPR057326">
    <property type="entry name" value="KR_dom"/>
</dbReference>
<dbReference type="InterPro" id="IPR002347">
    <property type="entry name" value="SDR_fam"/>
</dbReference>
<dbReference type="PRINTS" id="PR00080">
    <property type="entry name" value="SDRFAMILY"/>
</dbReference>
<dbReference type="FunFam" id="3.40.50.720:FF:000131">
    <property type="entry name" value="Short-chain dehydrogenase/reductase 3"/>
    <property type="match status" value="1"/>
</dbReference>
<evidence type="ECO:0000256" key="9">
    <source>
        <dbReference type="ARBA" id="ARBA00059620"/>
    </source>
</evidence>
<sequence>MPNNGKNSTQISNEQKDYKPVPSQSKETKQPHLIFDDFNIDVAIKVLSATLFSPFFVIFLPAPLLTQTSSTHPAFIFTCIWTCLICLIGIWNHIDRIYNSGGSWLLAPKKLNWNKQIVLITGGGSGIGALLAETLAARNISVVVLTKYRPQFETKQDSIYTYICDVSDYKNVQAVAQHIREEVGDPTIIVNNAGVVKGKLLLDLTEDDITDTFGSNTLANFWVLKAFLPALLRKGEGHIVTVSSLLGVVGAAQMTDYCASKAALINLNQSLRFELDNRYETPNIRTTILLPSFIQTSLFSKIKLPTEQSKIFKFFCPDLEPHSIVKVIIDNLESRESKIIRLPFYTNASRFINDFVGITPNWLKDFVQHVSGADHAMVDYGPKPDAAERLIAEREKQKGE</sequence>
<dbReference type="Gene3D" id="3.40.50.720">
    <property type="entry name" value="NAD(P)-binding Rossmann-like Domain"/>
    <property type="match status" value="1"/>
</dbReference>
<dbReference type="PRINTS" id="PR00081">
    <property type="entry name" value="GDHRDH"/>
</dbReference>
<feature type="domain" description="Ketoreductase" evidence="15">
    <location>
        <begin position="116"/>
        <end position="287"/>
    </location>
</feature>
<evidence type="ECO:0000256" key="1">
    <source>
        <dbReference type="ARBA" id="ARBA00004141"/>
    </source>
</evidence>
<keyword evidence="17" id="KW-1185">Reference proteome</keyword>
<keyword evidence="7" id="KW-0443">Lipid metabolism</keyword>
<name>A0AAX4JQ51_9TREE</name>
<dbReference type="RefSeq" id="XP_066074298.1">
    <property type="nucleotide sequence ID" value="XM_066218201.1"/>
</dbReference>
<dbReference type="PROSITE" id="PS00061">
    <property type="entry name" value="ADH_SHORT"/>
    <property type="match status" value="1"/>
</dbReference>
<keyword evidence="4" id="KW-0521">NADP</keyword>
<evidence type="ECO:0000256" key="6">
    <source>
        <dbReference type="ARBA" id="ARBA00023002"/>
    </source>
</evidence>